<comment type="caution">
    <text evidence="1">The sequence shown here is derived from an EMBL/GenBank/DDBJ whole genome shotgun (WGS) entry which is preliminary data.</text>
</comment>
<dbReference type="CDD" id="cd06561">
    <property type="entry name" value="AlkD_like"/>
    <property type="match status" value="1"/>
</dbReference>
<gene>
    <name evidence="1" type="ORF">IAC23_05040</name>
</gene>
<dbReference type="AlphaFoldDB" id="A0A9D9EEK8"/>
<dbReference type="EMBL" id="JADIMO010000061">
    <property type="protein sequence ID" value="MBO8445046.1"/>
    <property type="molecule type" value="Genomic_DNA"/>
</dbReference>
<proteinExistence type="predicted"/>
<dbReference type="SUPFAM" id="SSF48371">
    <property type="entry name" value="ARM repeat"/>
    <property type="match status" value="1"/>
</dbReference>
<sequence>MIEKLLIPQISGRFSLESAYREGHVRIVNPLPGTAILGLHIPDMKKTAKELALSSDCPALLDGFEQAAAGSLYYEEKIVWGLMLDYVKMPLDERLGRFSAFVPQIDNWAVCDTVCGAAKWADVLSVAAEARRAGCTADAYRTKIRREIWSFLLKWWRSDREFEVRFAVIMAMSHFLDEEWMQEVFRQLDTLDFGNIVSEYRFERKSVRKNAGDAVSRKQRSGEDSGCCMVPAGSGWALSGDKAGTVLGPEPYYVRMGVAWLLATSLAKYPEQTRAYVRGCRLPEDVLKLYARKARESFRTRTVSPF</sequence>
<evidence type="ECO:0000313" key="1">
    <source>
        <dbReference type="EMBL" id="MBO8445046.1"/>
    </source>
</evidence>
<dbReference type="Pfam" id="PF08713">
    <property type="entry name" value="DNA_alkylation"/>
    <property type="match status" value="1"/>
</dbReference>
<dbReference type="InterPro" id="IPR014825">
    <property type="entry name" value="DNA_alkylation"/>
</dbReference>
<organism evidence="1 2">
    <name type="scientific">Candidatus Cryptobacteroides merdavium</name>
    <dbReference type="NCBI Taxonomy" id="2840769"/>
    <lineage>
        <taxon>Bacteria</taxon>
        <taxon>Pseudomonadati</taxon>
        <taxon>Bacteroidota</taxon>
        <taxon>Bacteroidia</taxon>
        <taxon>Bacteroidales</taxon>
        <taxon>Candidatus Cryptobacteroides</taxon>
    </lineage>
</organism>
<reference evidence="1" key="2">
    <citation type="journal article" date="2021" name="PeerJ">
        <title>Extensive microbial diversity within the chicken gut microbiome revealed by metagenomics and culture.</title>
        <authorList>
            <person name="Gilroy R."/>
            <person name="Ravi A."/>
            <person name="Getino M."/>
            <person name="Pursley I."/>
            <person name="Horton D.L."/>
            <person name="Alikhan N.F."/>
            <person name="Baker D."/>
            <person name="Gharbi K."/>
            <person name="Hall N."/>
            <person name="Watson M."/>
            <person name="Adriaenssens E.M."/>
            <person name="Foster-Nyarko E."/>
            <person name="Jarju S."/>
            <person name="Secka A."/>
            <person name="Antonio M."/>
            <person name="Oren A."/>
            <person name="Chaudhuri R.R."/>
            <person name="La Ragione R."/>
            <person name="Hildebrand F."/>
            <person name="Pallen M.J."/>
        </authorList>
    </citation>
    <scope>NUCLEOTIDE SEQUENCE</scope>
    <source>
        <strain evidence="1">D5-748</strain>
    </source>
</reference>
<protein>
    <submittedName>
        <fullName evidence="1">DNA alkylation repair protein</fullName>
    </submittedName>
</protein>
<dbReference type="InterPro" id="IPR016024">
    <property type="entry name" value="ARM-type_fold"/>
</dbReference>
<dbReference type="Proteomes" id="UP000823619">
    <property type="component" value="Unassembled WGS sequence"/>
</dbReference>
<evidence type="ECO:0000313" key="2">
    <source>
        <dbReference type="Proteomes" id="UP000823619"/>
    </source>
</evidence>
<name>A0A9D9EEK8_9BACT</name>
<reference evidence="1" key="1">
    <citation type="submission" date="2020-10" db="EMBL/GenBank/DDBJ databases">
        <authorList>
            <person name="Gilroy R."/>
        </authorList>
    </citation>
    <scope>NUCLEOTIDE SEQUENCE</scope>
    <source>
        <strain evidence="1">D5-748</strain>
    </source>
</reference>
<dbReference type="Gene3D" id="1.25.10.90">
    <property type="match status" value="1"/>
</dbReference>
<accession>A0A9D9EEK8</accession>